<comment type="caution">
    <text evidence="1">The sequence shown here is derived from an EMBL/GenBank/DDBJ whole genome shotgun (WGS) entry which is preliminary data.</text>
</comment>
<sequence>MTTGSLPARTVSFDLMESSSDDHRNDHGGLSDHNDQNKISPTSTLRRSNSFDSFTDFSSANSDHKSKAPRPLKSYATLANIQGLSDAAEIAPRAAKPVSPIKTSFGTKTIQEFLVSSALNVANAPKMPSDPAHPPLNLQLISANFGKFVQKCGFIFAIQDAVEDIIMWKSSSNTLLAMVIYVYICLYPKLLFLIPPVILLAILIYYYEKRYPNGLPTMKNGKHGRMRFRKSKHYDPYLPPENSVDYLKNMQNIQNLMGLISEGYDAVVPLLKHVDWSNEYETLIITQAVTVLTVVLCLTVWIVPWSYIFIAVGLCVFIANTQFMKALMKEMSPFLLQHGKLIVERCKQYFNTLDDEQDDDNGRREAEVSIEHNWVDVGKEFDAGTGSSSNSGSSSRF</sequence>
<keyword evidence="2" id="KW-1185">Reference proteome</keyword>
<protein>
    <submittedName>
        <fullName evidence="1">15660_t:CDS:1</fullName>
    </submittedName>
</protein>
<name>A0ACA9LKR8_9GLOM</name>
<accession>A0ACA9LKR8</accession>
<evidence type="ECO:0000313" key="2">
    <source>
        <dbReference type="Proteomes" id="UP000789525"/>
    </source>
</evidence>
<gene>
    <name evidence="1" type="ORF">ACOLOM_LOCUS3953</name>
</gene>
<dbReference type="Proteomes" id="UP000789525">
    <property type="component" value="Unassembled WGS sequence"/>
</dbReference>
<organism evidence="1 2">
    <name type="scientific">Acaulospora colombiana</name>
    <dbReference type="NCBI Taxonomy" id="27376"/>
    <lineage>
        <taxon>Eukaryota</taxon>
        <taxon>Fungi</taxon>
        <taxon>Fungi incertae sedis</taxon>
        <taxon>Mucoromycota</taxon>
        <taxon>Glomeromycotina</taxon>
        <taxon>Glomeromycetes</taxon>
        <taxon>Diversisporales</taxon>
        <taxon>Acaulosporaceae</taxon>
        <taxon>Acaulospora</taxon>
    </lineage>
</organism>
<proteinExistence type="predicted"/>
<evidence type="ECO:0000313" key="1">
    <source>
        <dbReference type="EMBL" id="CAG8527996.1"/>
    </source>
</evidence>
<dbReference type="EMBL" id="CAJVPT010006138">
    <property type="protein sequence ID" value="CAG8527996.1"/>
    <property type="molecule type" value="Genomic_DNA"/>
</dbReference>
<reference evidence="1" key="1">
    <citation type="submission" date="2021-06" db="EMBL/GenBank/DDBJ databases">
        <authorList>
            <person name="Kallberg Y."/>
            <person name="Tangrot J."/>
            <person name="Rosling A."/>
        </authorList>
    </citation>
    <scope>NUCLEOTIDE SEQUENCE</scope>
    <source>
        <strain evidence="1">CL356</strain>
    </source>
</reference>